<dbReference type="PANTHER" id="PTHR35145">
    <property type="entry name" value="CYTOPLASMIC PROTEIN-RELATED"/>
    <property type="match status" value="1"/>
</dbReference>
<dbReference type="SUPFAM" id="SSF142906">
    <property type="entry name" value="YjbR-like"/>
    <property type="match status" value="1"/>
</dbReference>
<gene>
    <name evidence="1" type="ORF">FD29_GL000289</name>
</gene>
<keyword evidence="2" id="KW-1185">Reference proteome</keyword>
<protein>
    <recommendedName>
        <fullName evidence="3">MmcQ family protein</fullName>
    </recommendedName>
</protein>
<organism evidence="1 2">
    <name type="scientific">Companilactobacillus mindensis DSM 14500</name>
    <dbReference type="NCBI Taxonomy" id="1423770"/>
    <lineage>
        <taxon>Bacteria</taxon>
        <taxon>Bacillati</taxon>
        <taxon>Bacillota</taxon>
        <taxon>Bacilli</taxon>
        <taxon>Lactobacillales</taxon>
        <taxon>Lactobacillaceae</taxon>
        <taxon>Companilactobacillus</taxon>
    </lineage>
</organism>
<proteinExistence type="predicted"/>
<evidence type="ECO:0000313" key="2">
    <source>
        <dbReference type="Proteomes" id="UP000050872"/>
    </source>
</evidence>
<reference evidence="1 2" key="1">
    <citation type="journal article" date="2015" name="Genome Announc.">
        <title>Expanding the biotechnology potential of lactobacilli through comparative genomics of 213 strains and associated genera.</title>
        <authorList>
            <person name="Sun Z."/>
            <person name="Harris H.M."/>
            <person name="McCann A."/>
            <person name="Guo C."/>
            <person name="Argimon S."/>
            <person name="Zhang W."/>
            <person name="Yang X."/>
            <person name="Jeffery I.B."/>
            <person name="Cooney J.C."/>
            <person name="Kagawa T.F."/>
            <person name="Liu W."/>
            <person name="Song Y."/>
            <person name="Salvetti E."/>
            <person name="Wrobel A."/>
            <person name="Rasinkangas P."/>
            <person name="Parkhill J."/>
            <person name="Rea M.C."/>
            <person name="O'Sullivan O."/>
            <person name="Ritari J."/>
            <person name="Douillard F.P."/>
            <person name="Paul Ross R."/>
            <person name="Yang R."/>
            <person name="Briner A.E."/>
            <person name="Felis G.E."/>
            <person name="de Vos W.M."/>
            <person name="Barrangou R."/>
            <person name="Klaenhammer T.R."/>
            <person name="Caufield P.W."/>
            <person name="Cui Y."/>
            <person name="Zhang H."/>
            <person name="O'Toole P.W."/>
        </authorList>
    </citation>
    <scope>NUCLEOTIDE SEQUENCE [LARGE SCALE GENOMIC DNA]</scope>
    <source>
        <strain evidence="1 2">DSM 14500</strain>
    </source>
</reference>
<dbReference type="InterPro" id="IPR038056">
    <property type="entry name" value="YjbR-like_sf"/>
</dbReference>
<dbReference type="InterPro" id="IPR007351">
    <property type="entry name" value="YjbR"/>
</dbReference>
<accession>A0A0R1QHE4</accession>
<comment type="caution">
    <text evidence="1">The sequence shown here is derived from an EMBL/GenBank/DDBJ whole genome shotgun (WGS) entry which is preliminary data.</text>
</comment>
<dbReference type="RefSeq" id="WP_057887989.1">
    <property type="nucleotide sequence ID" value="NZ_AZEZ01000061.1"/>
</dbReference>
<dbReference type="EMBL" id="AZEZ01000061">
    <property type="protein sequence ID" value="KRL44060.1"/>
    <property type="molecule type" value="Genomic_DNA"/>
</dbReference>
<dbReference type="AlphaFoldDB" id="A0A0R1QHE4"/>
<dbReference type="PATRIC" id="fig|1423770.3.peg.291"/>
<dbReference type="Pfam" id="PF04237">
    <property type="entry name" value="YjbR"/>
    <property type="match status" value="1"/>
</dbReference>
<dbReference type="Proteomes" id="UP000050872">
    <property type="component" value="Unassembled WGS sequence"/>
</dbReference>
<evidence type="ECO:0008006" key="3">
    <source>
        <dbReference type="Google" id="ProtNLM"/>
    </source>
</evidence>
<name>A0A0R1QHE4_9LACO</name>
<evidence type="ECO:0000313" key="1">
    <source>
        <dbReference type="EMBL" id="KRL44060.1"/>
    </source>
</evidence>
<dbReference type="OrthoDB" id="9789813at2"/>
<dbReference type="Gene3D" id="3.90.1150.30">
    <property type="match status" value="1"/>
</dbReference>
<sequence>MVIEEFTDYKVDVAKLTDFGFIKQGENYEYQRSIVAGQFQLIITTDATGILNTKVLDVENNTEYTLHLQTTEVGKFVSKVRQKYQEVLNEIKLQCYENNVFKTPQAQTIIKFVKDTYDDQLEFLWKKFPKNAIWRRDDTNKWYAALLTVAKSKLGLASDELVTVIDLRATPEAAEALVDNQKYLPGYHMNKKNWYTIILDDTISDDEIMQRIQASYQLATK</sequence>
<dbReference type="PANTHER" id="PTHR35145:SF1">
    <property type="entry name" value="CYTOPLASMIC PROTEIN"/>
    <property type="match status" value="1"/>
</dbReference>
<dbReference type="InterPro" id="IPR058532">
    <property type="entry name" value="YjbR/MT2646/Rv2570-like"/>
</dbReference>